<feature type="transmembrane region" description="Helical" evidence="2">
    <location>
        <begin position="43"/>
        <end position="66"/>
    </location>
</feature>
<feature type="compositionally biased region" description="Acidic residues" evidence="1">
    <location>
        <begin position="305"/>
        <end position="317"/>
    </location>
</feature>
<comment type="caution">
    <text evidence="3">The sequence shown here is derived from an EMBL/GenBank/DDBJ whole genome shotgun (WGS) entry which is preliminary data.</text>
</comment>
<evidence type="ECO:0000256" key="2">
    <source>
        <dbReference type="SAM" id="Phobius"/>
    </source>
</evidence>
<keyword evidence="2" id="KW-0812">Transmembrane</keyword>
<dbReference type="AlphaFoldDB" id="A0A2G8RXY8"/>
<evidence type="ECO:0000256" key="1">
    <source>
        <dbReference type="SAM" id="MobiDB-lite"/>
    </source>
</evidence>
<evidence type="ECO:0000313" key="3">
    <source>
        <dbReference type="EMBL" id="PIL26381.1"/>
    </source>
</evidence>
<keyword evidence="2" id="KW-1133">Transmembrane helix</keyword>
<keyword evidence="4" id="KW-1185">Reference proteome</keyword>
<feature type="transmembrane region" description="Helical" evidence="2">
    <location>
        <begin position="78"/>
        <end position="102"/>
    </location>
</feature>
<reference evidence="3 4" key="1">
    <citation type="journal article" date="2015" name="Sci. Rep.">
        <title>Chromosome-level genome map provides insights into diverse defense mechanisms in the medicinal fungus Ganoderma sinense.</title>
        <authorList>
            <person name="Zhu Y."/>
            <person name="Xu J."/>
            <person name="Sun C."/>
            <person name="Zhou S."/>
            <person name="Xu H."/>
            <person name="Nelson D.R."/>
            <person name="Qian J."/>
            <person name="Song J."/>
            <person name="Luo H."/>
            <person name="Xiang L."/>
            <person name="Li Y."/>
            <person name="Xu Z."/>
            <person name="Ji A."/>
            <person name="Wang L."/>
            <person name="Lu S."/>
            <person name="Hayward A."/>
            <person name="Sun W."/>
            <person name="Li X."/>
            <person name="Schwartz D.C."/>
            <person name="Wang Y."/>
            <person name="Chen S."/>
        </authorList>
    </citation>
    <scope>NUCLEOTIDE SEQUENCE [LARGE SCALE GENOMIC DNA]</scope>
    <source>
        <strain evidence="3 4">ZZ0214-1</strain>
    </source>
</reference>
<accession>A0A2G8RXY8</accession>
<feature type="region of interest" description="Disordered" evidence="1">
    <location>
        <begin position="359"/>
        <end position="418"/>
    </location>
</feature>
<evidence type="ECO:0000313" key="4">
    <source>
        <dbReference type="Proteomes" id="UP000230002"/>
    </source>
</evidence>
<protein>
    <submittedName>
        <fullName evidence="3">Uncharacterized protein</fullName>
    </submittedName>
</protein>
<feature type="region of interest" description="Disordered" evidence="1">
    <location>
        <begin position="301"/>
        <end position="343"/>
    </location>
</feature>
<dbReference type="OrthoDB" id="2548432at2759"/>
<name>A0A2G8RXY8_9APHY</name>
<feature type="transmembrane region" description="Helical" evidence="2">
    <location>
        <begin position="245"/>
        <end position="269"/>
    </location>
</feature>
<dbReference type="Proteomes" id="UP000230002">
    <property type="component" value="Unassembled WGS sequence"/>
</dbReference>
<feature type="transmembrane region" description="Helical" evidence="2">
    <location>
        <begin position="12"/>
        <end position="31"/>
    </location>
</feature>
<keyword evidence="2" id="KW-0472">Membrane</keyword>
<dbReference type="EMBL" id="AYKW01000045">
    <property type="protein sequence ID" value="PIL26381.1"/>
    <property type="molecule type" value="Genomic_DNA"/>
</dbReference>
<gene>
    <name evidence="3" type="ORF">GSI_12138</name>
</gene>
<sequence>MTLAEASEGLNLLVVGTIFASFLIPTSVALFTFSPFTIWRSPLFILNVLAIILGLIEQGLYIYVIINTTAFGGVPTFLIIMIVAMDFLVPICVQGILLVRLVSVYPPKSNSRQQNLVIYIPVVAFKVARLVNASYATHDLIGHLPDSLGVIAAAQFIWRTKYVKVEWFLQLFDDMFVSGLFVHKLYASAMMRRGTDTATHSGSGSTYSWAERIRTLYYIALSNFVFPILFNIAEIVMIFTDPNFFHGATVVTVNCYVTIIGVLLATIWAQGSKGGRLRKHAVDYSYDPSTTVLASVEFARPQGGMDEDADEDGDEDEWTRAIPRKGPASRRQDQPPSLLTRGGEHALFKDIDGALDTVDEEAEGKRVSESSSSSAGAAESGPAYNDEKHVLVCSTLPATSTGRRETESHWGDPISNAV</sequence>
<organism evidence="3 4">
    <name type="scientific">Ganoderma sinense ZZ0214-1</name>
    <dbReference type="NCBI Taxonomy" id="1077348"/>
    <lineage>
        <taxon>Eukaryota</taxon>
        <taxon>Fungi</taxon>
        <taxon>Dikarya</taxon>
        <taxon>Basidiomycota</taxon>
        <taxon>Agaricomycotina</taxon>
        <taxon>Agaricomycetes</taxon>
        <taxon>Polyporales</taxon>
        <taxon>Polyporaceae</taxon>
        <taxon>Ganoderma</taxon>
    </lineage>
</organism>
<feature type="transmembrane region" description="Helical" evidence="2">
    <location>
        <begin position="216"/>
        <end position="239"/>
    </location>
</feature>
<feature type="compositionally biased region" description="Low complexity" evidence="1">
    <location>
        <begin position="369"/>
        <end position="381"/>
    </location>
</feature>
<proteinExistence type="predicted"/>